<gene>
    <name evidence="7" type="ORF">EK403_14780</name>
</gene>
<dbReference type="InterPro" id="IPR006885">
    <property type="entry name" value="NADH_UbQ_FeS_4_mit-like"/>
</dbReference>
<proteinExistence type="predicted"/>
<evidence type="ECO:0000313" key="8">
    <source>
        <dbReference type="Proteomes" id="UP000289708"/>
    </source>
</evidence>
<evidence type="ECO:0000256" key="2">
    <source>
        <dbReference type="ARBA" id="ARBA00022448"/>
    </source>
</evidence>
<protein>
    <submittedName>
        <fullName evidence="7">ETC complex I subunit</fullName>
    </submittedName>
</protein>
<organism evidence="7 8">
    <name type="scientific">Hansschlegelia zhihuaiae</name>
    <dbReference type="NCBI Taxonomy" id="405005"/>
    <lineage>
        <taxon>Bacteria</taxon>
        <taxon>Pseudomonadati</taxon>
        <taxon>Pseudomonadota</taxon>
        <taxon>Alphaproteobacteria</taxon>
        <taxon>Hyphomicrobiales</taxon>
        <taxon>Methylopilaceae</taxon>
        <taxon>Hansschlegelia</taxon>
    </lineage>
</organism>
<dbReference type="GO" id="GO:0016020">
    <property type="term" value="C:membrane"/>
    <property type="evidence" value="ECO:0007669"/>
    <property type="project" value="UniProtKB-SubCell"/>
</dbReference>
<evidence type="ECO:0000313" key="7">
    <source>
        <dbReference type="EMBL" id="RXF72074.1"/>
    </source>
</evidence>
<comment type="subcellular location">
    <subcellularLocation>
        <location evidence="1">Membrane</location>
    </subcellularLocation>
</comment>
<keyword evidence="8" id="KW-1185">Reference proteome</keyword>
<sequence length="102" mass="11777">MTTARIYKPSRNAMQSGVAKTKRWVLEYDQAEARRVEPLMGWTSSGDMRQQVRLFFATKEDAVAYATREGLAFRVEEPKAKTTRTMAYSDNFRASLPEPWTH</sequence>
<dbReference type="Pfam" id="PF04800">
    <property type="entry name" value="NDUS4"/>
    <property type="match status" value="1"/>
</dbReference>
<comment type="caution">
    <text evidence="7">The sequence shown here is derived from an EMBL/GenBank/DDBJ whole genome shotgun (WGS) entry which is preliminary data.</text>
</comment>
<dbReference type="OrthoDB" id="9799572at2"/>
<dbReference type="GO" id="GO:0022900">
    <property type="term" value="P:electron transport chain"/>
    <property type="evidence" value="ECO:0007669"/>
    <property type="project" value="InterPro"/>
</dbReference>
<keyword evidence="2" id="KW-0813">Transport</keyword>
<dbReference type="RefSeq" id="WP_128778241.1">
    <property type="nucleotide sequence ID" value="NZ_RYFI01000014.1"/>
</dbReference>
<keyword evidence="3" id="KW-0679">Respiratory chain</keyword>
<dbReference type="InterPro" id="IPR038532">
    <property type="entry name" value="NDUFS4-like_sf"/>
</dbReference>
<name>A0A4Q0MFK5_9HYPH</name>
<keyword evidence="6" id="KW-0472">Membrane</keyword>
<dbReference type="Gene3D" id="3.30.160.190">
    <property type="entry name" value="atu1810 like domain"/>
    <property type="match status" value="1"/>
</dbReference>
<evidence type="ECO:0000256" key="4">
    <source>
        <dbReference type="ARBA" id="ARBA00022946"/>
    </source>
</evidence>
<dbReference type="EMBL" id="RYFI01000014">
    <property type="protein sequence ID" value="RXF72074.1"/>
    <property type="molecule type" value="Genomic_DNA"/>
</dbReference>
<keyword evidence="4" id="KW-0809">Transit peptide</keyword>
<evidence type="ECO:0000256" key="3">
    <source>
        <dbReference type="ARBA" id="ARBA00022660"/>
    </source>
</evidence>
<dbReference type="PANTHER" id="PTHR12219:SF8">
    <property type="entry name" value="NADH DEHYDROGENASE [UBIQUINONE] IRON-SULFUR PROTEIN 4, MITOCHONDRIAL"/>
    <property type="match status" value="1"/>
</dbReference>
<evidence type="ECO:0000256" key="5">
    <source>
        <dbReference type="ARBA" id="ARBA00022982"/>
    </source>
</evidence>
<evidence type="ECO:0000256" key="6">
    <source>
        <dbReference type="ARBA" id="ARBA00023136"/>
    </source>
</evidence>
<dbReference type="PANTHER" id="PTHR12219">
    <property type="entry name" value="NADH-UBIQUINONE OXIDOREDUCTASE"/>
    <property type="match status" value="1"/>
</dbReference>
<accession>A0A4Q0MFK5</accession>
<reference evidence="7 8" key="1">
    <citation type="submission" date="2018-12" db="EMBL/GenBank/DDBJ databases">
        <title>bacterium Hansschlegelia zhihuaiae S113.</title>
        <authorList>
            <person name="He J."/>
        </authorList>
    </citation>
    <scope>NUCLEOTIDE SEQUENCE [LARGE SCALE GENOMIC DNA]</scope>
    <source>
        <strain evidence="7 8">S 113</strain>
    </source>
</reference>
<dbReference type="Proteomes" id="UP000289708">
    <property type="component" value="Unassembled WGS sequence"/>
</dbReference>
<dbReference type="AlphaFoldDB" id="A0A4Q0MFK5"/>
<keyword evidence="5" id="KW-0249">Electron transport</keyword>
<evidence type="ECO:0000256" key="1">
    <source>
        <dbReference type="ARBA" id="ARBA00004370"/>
    </source>
</evidence>